<protein>
    <submittedName>
        <fullName evidence="1">Uncharacterized protein</fullName>
    </submittedName>
</protein>
<organism evidence="1 2">
    <name type="scientific">Legionella lansingensis</name>
    <dbReference type="NCBI Taxonomy" id="45067"/>
    <lineage>
        <taxon>Bacteria</taxon>
        <taxon>Pseudomonadati</taxon>
        <taxon>Pseudomonadota</taxon>
        <taxon>Gammaproteobacteria</taxon>
        <taxon>Legionellales</taxon>
        <taxon>Legionellaceae</taxon>
        <taxon>Legionella</taxon>
    </lineage>
</organism>
<gene>
    <name evidence="1" type="ORF">Llan_0182</name>
</gene>
<dbReference type="EMBL" id="LNYI01000004">
    <property type="protein sequence ID" value="KTD25436.1"/>
    <property type="molecule type" value="Genomic_DNA"/>
</dbReference>
<dbReference type="AlphaFoldDB" id="A0A0W0VZ95"/>
<proteinExistence type="predicted"/>
<evidence type="ECO:0000313" key="1">
    <source>
        <dbReference type="EMBL" id="KTD25436.1"/>
    </source>
</evidence>
<accession>A0A0W0VZ95</accession>
<dbReference type="PATRIC" id="fig|45067.4.peg.191"/>
<reference evidence="1 2" key="1">
    <citation type="submission" date="2015-11" db="EMBL/GenBank/DDBJ databases">
        <title>Genomic analysis of 38 Legionella species identifies large and diverse effector repertoires.</title>
        <authorList>
            <person name="Burstein D."/>
            <person name="Amaro F."/>
            <person name="Zusman T."/>
            <person name="Lifshitz Z."/>
            <person name="Cohen O."/>
            <person name="Gilbert J.A."/>
            <person name="Pupko T."/>
            <person name="Shuman H.A."/>
            <person name="Segal G."/>
        </authorList>
    </citation>
    <scope>NUCLEOTIDE SEQUENCE [LARGE SCALE GENOMIC DNA]</scope>
    <source>
        <strain evidence="1 2">ATCC 49751</strain>
    </source>
</reference>
<dbReference type="Proteomes" id="UP000054869">
    <property type="component" value="Unassembled WGS sequence"/>
</dbReference>
<dbReference type="STRING" id="45067.Llan_0182"/>
<comment type="caution">
    <text evidence="1">The sequence shown here is derived from an EMBL/GenBank/DDBJ whole genome shotgun (WGS) entry which is preliminary data.</text>
</comment>
<keyword evidence="2" id="KW-1185">Reference proteome</keyword>
<evidence type="ECO:0000313" key="2">
    <source>
        <dbReference type="Proteomes" id="UP000054869"/>
    </source>
</evidence>
<name>A0A0W0VZ95_9GAMM</name>
<sequence>MVILQSQKAGLIQVSIAIFNKELLLKVVGVGSAGALGNDRVSIPDYAALIRATLAKLNSPRILSRDFYS</sequence>